<dbReference type="EMBL" id="PYBJ01000001">
    <property type="protein sequence ID" value="PSM44840.1"/>
    <property type="molecule type" value="Genomic_DNA"/>
</dbReference>
<evidence type="ECO:0000313" key="3">
    <source>
        <dbReference type="EMBL" id="PSM44840.1"/>
    </source>
</evidence>
<dbReference type="SMART" id="SM00530">
    <property type="entry name" value="HTH_XRE"/>
    <property type="match status" value="1"/>
</dbReference>
<feature type="region of interest" description="Disordered" evidence="1">
    <location>
        <begin position="116"/>
        <end position="144"/>
    </location>
</feature>
<dbReference type="CDD" id="cd00093">
    <property type="entry name" value="HTH_XRE"/>
    <property type="match status" value="1"/>
</dbReference>
<dbReference type="GO" id="GO:0003677">
    <property type="term" value="F:DNA binding"/>
    <property type="evidence" value="ECO:0007669"/>
    <property type="project" value="InterPro"/>
</dbReference>
<organism evidence="3 4">
    <name type="scientific">Streptomyces dioscori</name>
    <dbReference type="NCBI Taxonomy" id="2109333"/>
    <lineage>
        <taxon>Bacteria</taxon>
        <taxon>Bacillati</taxon>
        <taxon>Actinomycetota</taxon>
        <taxon>Actinomycetes</taxon>
        <taxon>Kitasatosporales</taxon>
        <taxon>Streptomycetaceae</taxon>
        <taxon>Streptomyces</taxon>
        <taxon>Streptomyces aurantiacus group</taxon>
    </lineage>
</organism>
<keyword evidence="4" id="KW-1185">Reference proteome</keyword>
<dbReference type="Proteomes" id="UP000240429">
    <property type="component" value="Unassembled WGS sequence"/>
</dbReference>
<accession>A0A2P8QF07</accession>
<feature type="compositionally biased region" description="Low complexity" evidence="1">
    <location>
        <begin position="196"/>
        <end position="215"/>
    </location>
</feature>
<feature type="domain" description="HTH cro/C1-type" evidence="2">
    <location>
        <begin position="48"/>
        <end position="107"/>
    </location>
</feature>
<reference evidence="3 4" key="1">
    <citation type="submission" date="2018-03" db="EMBL/GenBank/DDBJ databases">
        <title>Streptomyces dioscori sp. nov., a novel endophytic actinobacterium isolated from bulbil of Dioscorea bulbifera L.</title>
        <authorList>
            <person name="Zhikuan W."/>
        </authorList>
    </citation>
    <scope>NUCLEOTIDE SEQUENCE [LARGE SCALE GENOMIC DNA]</scope>
    <source>
        <strain evidence="3 4">A217</strain>
    </source>
</reference>
<dbReference type="CDD" id="cd00161">
    <property type="entry name" value="beta-trefoil_Ricin-like"/>
    <property type="match status" value="1"/>
</dbReference>
<evidence type="ECO:0000313" key="4">
    <source>
        <dbReference type="Proteomes" id="UP000240429"/>
    </source>
</evidence>
<dbReference type="Gene3D" id="1.10.260.40">
    <property type="entry name" value="lambda repressor-like DNA-binding domains"/>
    <property type="match status" value="1"/>
</dbReference>
<evidence type="ECO:0000256" key="1">
    <source>
        <dbReference type="SAM" id="MobiDB-lite"/>
    </source>
</evidence>
<dbReference type="Pfam" id="PF13560">
    <property type="entry name" value="HTH_31"/>
    <property type="match status" value="1"/>
</dbReference>
<dbReference type="InterPro" id="IPR001387">
    <property type="entry name" value="Cro/C1-type_HTH"/>
</dbReference>
<dbReference type="PROSITE" id="PS50231">
    <property type="entry name" value="RICIN_B_LECTIN"/>
    <property type="match status" value="1"/>
</dbReference>
<dbReference type="InterPro" id="IPR035992">
    <property type="entry name" value="Ricin_B-like_lectins"/>
</dbReference>
<dbReference type="Gene3D" id="2.80.10.50">
    <property type="match status" value="1"/>
</dbReference>
<feature type="compositionally biased region" description="Basic and acidic residues" evidence="1">
    <location>
        <begin position="116"/>
        <end position="125"/>
    </location>
</feature>
<evidence type="ECO:0000259" key="2">
    <source>
        <dbReference type="PROSITE" id="PS50943"/>
    </source>
</evidence>
<proteinExistence type="predicted"/>
<dbReference type="AlphaFoldDB" id="A0A2P8QF07"/>
<sequence>MAGSLQWLSKCSLVAAGRTDEHMGVSSDRSEPFDLRGVRDTAGLVALLRALKERSGLTLRELEGRAQERGELLARSTVSDMLRGTRLPGPETLAAYVRACGAPEADVPAWLEARQRAEEQTDVRPPDPVPAPVPGPAGVDGTAPRTRFWTASLRLGRLRRRTSRWVLAGVVTAGLAGVSVWTLSTAAGSPPQDPPAASTSASASASSAGSETSTTKPLRGFAEIRPARSPHLCLTEGRDTRGEYMNAVAAQLPCEEARPPHTYLRPVDPAAKRTTYFIEWQHPQHGPGCLTLRREGPGKNLLEPWPWKSCDATRTYQHFHIEPVGRGTTRYLLRLEGTRRCVGLRDASTRTGADVTVEPCDGTANQEFLISSAA</sequence>
<protein>
    <recommendedName>
        <fullName evidence="2">HTH cro/C1-type domain-containing protein</fullName>
    </recommendedName>
</protein>
<feature type="region of interest" description="Disordered" evidence="1">
    <location>
        <begin position="186"/>
        <end position="221"/>
    </location>
</feature>
<name>A0A2P8QF07_9ACTN</name>
<dbReference type="PROSITE" id="PS50943">
    <property type="entry name" value="HTH_CROC1"/>
    <property type="match status" value="1"/>
</dbReference>
<dbReference type="SUPFAM" id="SSF50370">
    <property type="entry name" value="Ricin B-like lectins"/>
    <property type="match status" value="1"/>
</dbReference>
<feature type="compositionally biased region" description="Pro residues" evidence="1">
    <location>
        <begin position="126"/>
        <end position="135"/>
    </location>
</feature>
<comment type="caution">
    <text evidence="3">The sequence shown here is derived from an EMBL/GenBank/DDBJ whole genome shotgun (WGS) entry which is preliminary data.</text>
</comment>
<dbReference type="InterPro" id="IPR010982">
    <property type="entry name" value="Lambda_DNA-bd_dom_sf"/>
</dbReference>
<gene>
    <name evidence="3" type="ORF">C6Y14_01580</name>
</gene>